<sequence>MQDLFNTVWPYVAALIPSVGVLWLFAVVMKHIVEGDRRERAALAEWDADQGARDSAAAQPHSERDAESDPVG</sequence>
<keyword evidence="2" id="KW-1133">Transmembrane helix</keyword>
<feature type="region of interest" description="Disordered" evidence="1">
    <location>
        <begin position="44"/>
        <end position="72"/>
    </location>
</feature>
<dbReference type="AlphaFoldDB" id="A0A212TD83"/>
<keyword evidence="2" id="KW-0472">Membrane</keyword>
<evidence type="ECO:0000256" key="1">
    <source>
        <dbReference type="SAM" id="MobiDB-lite"/>
    </source>
</evidence>
<accession>A0A212TD83</accession>
<evidence type="ECO:0000313" key="4">
    <source>
        <dbReference type="Proteomes" id="UP000198122"/>
    </source>
</evidence>
<name>A0A212TD83_9MICO</name>
<protein>
    <submittedName>
        <fullName evidence="3">Uncharacterized protein</fullName>
    </submittedName>
</protein>
<keyword evidence="4" id="KW-1185">Reference proteome</keyword>
<feature type="transmembrane region" description="Helical" evidence="2">
    <location>
        <begin position="12"/>
        <end position="33"/>
    </location>
</feature>
<evidence type="ECO:0000313" key="3">
    <source>
        <dbReference type="EMBL" id="SNC64037.1"/>
    </source>
</evidence>
<dbReference type="Proteomes" id="UP000198122">
    <property type="component" value="Unassembled WGS sequence"/>
</dbReference>
<evidence type="ECO:0000256" key="2">
    <source>
        <dbReference type="SAM" id="Phobius"/>
    </source>
</evidence>
<feature type="compositionally biased region" description="Basic and acidic residues" evidence="1">
    <location>
        <begin position="61"/>
        <end position="72"/>
    </location>
</feature>
<dbReference type="EMBL" id="FYEZ01000001">
    <property type="protein sequence ID" value="SNC64037.1"/>
    <property type="molecule type" value="Genomic_DNA"/>
</dbReference>
<organism evidence="3 4">
    <name type="scientific">Kytococcus aerolatus</name>
    <dbReference type="NCBI Taxonomy" id="592308"/>
    <lineage>
        <taxon>Bacteria</taxon>
        <taxon>Bacillati</taxon>
        <taxon>Actinomycetota</taxon>
        <taxon>Actinomycetes</taxon>
        <taxon>Micrococcales</taxon>
        <taxon>Kytococcaceae</taxon>
        <taxon>Kytococcus</taxon>
    </lineage>
</organism>
<gene>
    <name evidence="3" type="ORF">SAMN05445756_1030</name>
</gene>
<keyword evidence="2" id="KW-0812">Transmembrane</keyword>
<proteinExistence type="predicted"/>
<reference evidence="3 4" key="1">
    <citation type="submission" date="2017-06" db="EMBL/GenBank/DDBJ databases">
        <authorList>
            <person name="Kim H.J."/>
            <person name="Triplett B.A."/>
        </authorList>
    </citation>
    <scope>NUCLEOTIDE SEQUENCE [LARGE SCALE GENOMIC DNA]</scope>
    <source>
        <strain evidence="3 4">DSM 22179</strain>
    </source>
</reference>
<dbReference type="OrthoDB" id="4807612at2"/>